<accession>A0A3P8ECH5</accession>
<feature type="compositionally biased region" description="Low complexity" evidence="1">
    <location>
        <begin position="255"/>
        <end position="269"/>
    </location>
</feature>
<reference evidence="4" key="2">
    <citation type="submission" date="2019-09" db="UniProtKB">
        <authorList>
            <consortium name="WormBaseParasite"/>
        </authorList>
    </citation>
    <scope>IDENTIFICATION</scope>
</reference>
<accession>A0A183GMK9</accession>
<protein>
    <submittedName>
        <fullName evidence="4">DRBM domain-containing protein</fullName>
    </submittedName>
</protein>
<dbReference type="EMBL" id="UZAH01035638">
    <property type="protein sequence ID" value="VDP41855.1"/>
    <property type="molecule type" value="Genomic_DNA"/>
</dbReference>
<feature type="region of interest" description="Disordered" evidence="1">
    <location>
        <begin position="255"/>
        <end position="324"/>
    </location>
</feature>
<sequence length="324" mass="36094">MYYYGRPRCMHPQSRYRWTTPHYRAGGGRDEYRRGRVFSDFNRGHDINMANKNARRKNRLNEQRKNGVAIARRFELVRKVAERWGKPLQIEHSCDPTGGAGGAEQHIVHCAFGDVPFIVLGAKGVGRTSEEAESNCAWNLMSFFQEYLSRPAMIQIRKKWASADSEIDEAVKVCRRIEDALNSEQFCQLKTQAQSGTGLKRKLSTDPVTEGDLKGSPPMKQSKACQAKPTRNGCVEQNADEYDEDGLHFTYISPLSDSSASSSSSVVCLDADDGDEEEEDDEIMVREARPTSDQPSLNIASSGASRPVSSLRATPHDPLLSGES</sequence>
<evidence type="ECO:0000313" key="4">
    <source>
        <dbReference type="WBParaSite" id="HPBE_0002392901-mRNA-1"/>
    </source>
</evidence>
<feature type="compositionally biased region" description="Acidic residues" evidence="1">
    <location>
        <begin position="270"/>
        <end position="282"/>
    </location>
</feature>
<evidence type="ECO:0000256" key="1">
    <source>
        <dbReference type="SAM" id="MobiDB-lite"/>
    </source>
</evidence>
<keyword evidence="3" id="KW-1185">Reference proteome</keyword>
<organism evidence="3 4">
    <name type="scientific">Heligmosomoides polygyrus</name>
    <name type="common">Parasitic roundworm</name>
    <dbReference type="NCBI Taxonomy" id="6339"/>
    <lineage>
        <taxon>Eukaryota</taxon>
        <taxon>Metazoa</taxon>
        <taxon>Ecdysozoa</taxon>
        <taxon>Nematoda</taxon>
        <taxon>Chromadorea</taxon>
        <taxon>Rhabditida</taxon>
        <taxon>Rhabditina</taxon>
        <taxon>Rhabditomorpha</taxon>
        <taxon>Strongyloidea</taxon>
        <taxon>Heligmosomidae</taxon>
        <taxon>Heligmosomoides</taxon>
    </lineage>
</organism>
<gene>
    <name evidence="2" type="ORF">HPBE_LOCUS23928</name>
</gene>
<feature type="region of interest" description="Disordered" evidence="1">
    <location>
        <begin position="198"/>
        <end position="232"/>
    </location>
</feature>
<evidence type="ECO:0000313" key="2">
    <source>
        <dbReference type="EMBL" id="VDP41855.1"/>
    </source>
</evidence>
<name>A0A183GMK9_HELPZ</name>
<proteinExistence type="predicted"/>
<feature type="compositionally biased region" description="Polar residues" evidence="1">
    <location>
        <begin position="291"/>
        <end position="312"/>
    </location>
</feature>
<dbReference type="Proteomes" id="UP000050761">
    <property type="component" value="Unassembled WGS sequence"/>
</dbReference>
<dbReference type="WBParaSite" id="HPBE_0002392901-mRNA-1">
    <property type="protein sequence ID" value="HPBE_0002392901-mRNA-1"/>
    <property type="gene ID" value="HPBE_0002392901"/>
</dbReference>
<dbReference type="OrthoDB" id="5863253at2759"/>
<evidence type="ECO:0000313" key="3">
    <source>
        <dbReference type="Proteomes" id="UP000050761"/>
    </source>
</evidence>
<reference evidence="2 3" key="1">
    <citation type="submission" date="2018-11" db="EMBL/GenBank/DDBJ databases">
        <authorList>
            <consortium name="Pathogen Informatics"/>
        </authorList>
    </citation>
    <scope>NUCLEOTIDE SEQUENCE [LARGE SCALE GENOMIC DNA]</scope>
</reference>
<dbReference type="AlphaFoldDB" id="A0A183GMK9"/>